<dbReference type="InterPro" id="IPR018114">
    <property type="entry name" value="TRYPSIN_HIS"/>
</dbReference>
<dbReference type="PROSITE" id="PS00134">
    <property type="entry name" value="TRYPSIN_HIS"/>
    <property type="match status" value="1"/>
</dbReference>
<dbReference type="EMBL" id="OC872628">
    <property type="protein sequence ID" value="CAD7635954.1"/>
    <property type="molecule type" value="Genomic_DNA"/>
</dbReference>
<dbReference type="Pfam" id="PF00089">
    <property type="entry name" value="Trypsin"/>
    <property type="match status" value="2"/>
</dbReference>
<accession>A0A7R9Q902</accession>
<keyword evidence="2" id="KW-0378">Hydrolase</keyword>
<keyword evidence="5" id="KW-1185">Reference proteome</keyword>
<dbReference type="SMART" id="SM00020">
    <property type="entry name" value="Tryp_SPc"/>
    <property type="match status" value="1"/>
</dbReference>
<dbReference type="PROSITE" id="PS50240">
    <property type="entry name" value="TRYPSIN_DOM"/>
    <property type="match status" value="1"/>
</dbReference>
<dbReference type="AlphaFoldDB" id="A0A7R9Q902"/>
<dbReference type="PRINTS" id="PR00722">
    <property type="entry name" value="CHYMOTRYPSIN"/>
</dbReference>
<dbReference type="SUPFAM" id="SSF50494">
    <property type="entry name" value="Trypsin-like serine proteases"/>
    <property type="match status" value="2"/>
</dbReference>
<evidence type="ECO:0000256" key="1">
    <source>
        <dbReference type="ARBA" id="ARBA00023157"/>
    </source>
</evidence>
<organism evidence="4">
    <name type="scientific">Medioppia subpectinata</name>
    <dbReference type="NCBI Taxonomy" id="1979941"/>
    <lineage>
        <taxon>Eukaryota</taxon>
        <taxon>Metazoa</taxon>
        <taxon>Ecdysozoa</taxon>
        <taxon>Arthropoda</taxon>
        <taxon>Chelicerata</taxon>
        <taxon>Arachnida</taxon>
        <taxon>Acari</taxon>
        <taxon>Acariformes</taxon>
        <taxon>Sarcoptiformes</taxon>
        <taxon>Oribatida</taxon>
        <taxon>Brachypylina</taxon>
        <taxon>Oppioidea</taxon>
        <taxon>Oppiidae</taxon>
        <taxon>Medioppia</taxon>
    </lineage>
</organism>
<dbReference type="PANTHER" id="PTHR24253:SF153">
    <property type="entry name" value="SERINE PROTEASE HEPSIN"/>
    <property type="match status" value="1"/>
</dbReference>
<sequence>MCGHSHTKPTDIGVNIIGGSDVAHGEFPWQVILNYDYDGQKTDNCGATIINENWVLTAAHCVKDMPEADKYNIRLNVYNRTTHDSTELNVKAKKLIVHEHYNRTIKVNDIALIKLSETLDFNGKHKAVEPICLPNPSTKLVDKCVATGIGLNEQGRQPQILQKVNEPLRDDKVCADIYDIYNSDVDLCGGSGQKGGVCTGDSGGPLQCLATDGLWYQLGITSYGGTCGEVPDVFGVQIGATIIGGSDALVGEFPWQVIVSAANETNPDARDFCGGTIIDDRWILTASHCVEHIKDVTNYYIRLGVHNRTAREPTEVDIKVNK</sequence>
<dbReference type="GO" id="GO:0004252">
    <property type="term" value="F:serine-type endopeptidase activity"/>
    <property type="evidence" value="ECO:0007669"/>
    <property type="project" value="InterPro"/>
</dbReference>
<keyword evidence="2" id="KW-0720">Serine protease</keyword>
<dbReference type="FunFam" id="2.40.10.10:FF:000004">
    <property type="entry name" value="Tryptase gamma 1"/>
    <property type="match status" value="1"/>
</dbReference>
<dbReference type="EMBL" id="CAJPIZ010018053">
    <property type="protein sequence ID" value="CAG2116384.1"/>
    <property type="molecule type" value="Genomic_DNA"/>
</dbReference>
<evidence type="ECO:0000259" key="3">
    <source>
        <dbReference type="PROSITE" id="PS50240"/>
    </source>
</evidence>
<dbReference type="GO" id="GO:0006508">
    <property type="term" value="P:proteolysis"/>
    <property type="evidence" value="ECO:0007669"/>
    <property type="project" value="UniProtKB-KW"/>
</dbReference>
<dbReference type="OrthoDB" id="10051896at2759"/>
<feature type="non-terminal residue" evidence="4">
    <location>
        <position position="322"/>
    </location>
</feature>
<proteinExistence type="predicted"/>
<keyword evidence="1" id="KW-1015">Disulfide bond</keyword>
<dbReference type="PANTHER" id="PTHR24253">
    <property type="entry name" value="TRANSMEMBRANE PROTEASE SERINE"/>
    <property type="match status" value="1"/>
</dbReference>
<gene>
    <name evidence="4" type="ORF">OSB1V03_LOCUS16344</name>
</gene>
<evidence type="ECO:0000313" key="5">
    <source>
        <dbReference type="Proteomes" id="UP000759131"/>
    </source>
</evidence>
<reference evidence="4" key="1">
    <citation type="submission" date="2020-11" db="EMBL/GenBank/DDBJ databases">
        <authorList>
            <person name="Tran Van P."/>
        </authorList>
    </citation>
    <scope>NUCLEOTIDE SEQUENCE</scope>
</reference>
<dbReference type="CDD" id="cd00190">
    <property type="entry name" value="Tryp_SPc"/>
    <property type="match status" value="1"/>
</dbReference>
<dbReference type="PROSITE" id="PS00135">
    <property type="entry name" value="TRYPSIN_SER"/>
    <property type="match status" value="1"/>
</dbReference>
<evidence type="ECO:0000313" key="4">
    <source>
        <dbReference type="EMBL" id="CAD7635954.1"/>
    </source>
</evidence>
<feature type="domain" description="Peptidase S1" evidence="3">
    <location>
        <begin position="16"/>
        <end position="288"/>
    </location>
</feature>
<protein>
    <recommendedName>
        <fullName evidence="3">Peptidase S1 domain-containing protein</fullName>
    </recommendedName>
</protein>
<name>A0A7R9Q902_9ACAR</name>
<dbReference type="Proteomes" id="UP000759131">
    <property type="component" value="Unassembled WGS sequence"/>
</dbReference>
<evidence type="ECO:0000256" key="2">
    <source>
        <dbReference type="RuleBase" id="RU363034"/>
    </source>
</evidence>
<keyword evidence="2" id="KW-0645">Protease</keyword>
<dbReference type="InterPro" id="IPR009003">
    <property type="entry name" value="Peptidase_S1_PA"/>
</dbReference>
<dbReference type="InterPro" id="IPR033116">
    <property type="entry name" value="TRYPSIN_SER"/>
</dbReference>
<dbReference type="InterPro" id="IPR001254">
    <property type="entry name" value="Trypsin_dom"/>
</dbReference>
<dbReference type="InterPro" id="IPR043504">
    <property type="entry name" value="Peptidase_S1_PA_chymotrypsin"/>
</dbReference>
<dbReference type="Gene3D" id="2.40.10.10">
    <property type="entry name" value="Trypsin-like serine proteases"/>
    <property type="match status" value="2"/>
</dbReference>
<dbReference type="InterPro" id="IPR001314">
    <property type="entry name" value="Peptidase_S1A"/>
</dbReference>